<reference evidence="5 6" key="1">
    <citation type="submission" date="2020-08" db="EMBL/GenBank/DDBJ databases">
        <title>Dyella sp. G9 isolated from forest soil.</title>
        <authorList>
            <person name="Fu J."/>
            <person name="Qiu L."/>
        </authorList>
    </citation>
    <scope>NUCLEOTIDE SEQUENCE [LARGE SCALE GENOMIC DNA]</scope>
    <source>
        <strain evidence="5 6">G9</strain>
    </source>
</reference>
<dbReference type="GO" id="GO:0008770">
    <property type="term" value="F:[acyl-carrier-protein] phosphodiesterase activity"/>
    <property type="evidence" value="ECO:0007669"/>
    <property type="project" value="InterPro"/>
</dbReference>
<dbReference type="Pfam" id="PF04336">
    <property type="entry name" value="ACP_PD"/>
    <property type="match status" value="1"/>
</dbReference>
<dbReference type="Proteomes" id="UP000515873">
    <property type="component" value="Chromosome"/>
</dbReference>
<evidence type="ECO:0000256" key="3">
    <source>
        <dbReference type="ARBA" id="ARBA00023098"/>
    </source>
</evidence>
<keyword evidence="3" id="KW-0443">Lipid metabolism</keyword>
<dbReference type="KEGG" id="dtl:H8F01_08865"/>
<dbReference type="PANTHER" id="PTHR38764:SF1">
    <property type="entry name" value="ACYL CARRIER PROTEIN PHOSPHODIESTERASE"/>
    <property type="match status" value="1"/>
</dbReference>
<evidence type="ECO:0000256" key="2">
    <source>
        <dbReference type="ARBA" id="ARBA00022801"/>
    </source>
</evidence>
<dbReference type="AlphaFoldDB" id="A0A7G8Q8T9"/>
<gene>
    <name evidence="5" type="ORF">H8F01_08865</name>
</gene>
<dbReference type="InterPro" id="IPR007431">
    <property type="entry name" value="ACP_PD"/>
</dbReference>
<keyword evidence="2" id="KW-0378">Hydrolase</keyword>
<keyword evidence="4" id="KW-0276">Fatty acid metabolism</keyword>
<dbReference type="GO" id="GO:0006633">
    <property type="term" value="P:fatty acid biosynthetic process"/>
    <property type="evidence" value="ECO:0007669"/>
    <property type="project" value="UniProtKB-KW"/>
</dbReference>
<keyword evidence="6" id="KW-1185">Reference proteome</keyword>
<dbReference type="PANTHER" id="PTHR38764">
    <property type="entry name" value="ACYL CARRIER PROTEIN PHOSPHODIESTERASE"/>
    <property type="match status" value="1"/>
</dbReference>
<sequence length="199" mass="22210">MNHLAHALLAGDDELLRLGGIMGDFVHGQPDPALPERLIAGIRLHRAIDVYTDSHPVVVEARTLLPAPFRRYGGILLDMWFDHLLARDFPRWSKHPLDAYSASVRALLYRYEPLLPPALLRFRHYMDAHALPGGYARPEELGAALDGISHRLSRANPVGAAMPVLQGLERPLQARFEVFFPELQGFAREWVGANGEGGR</sequence>
<protein>
    <submittedName>
        <fullName evidence="5">DUF479 domain-containing protein</fullName>
    </submittedName>
</protein>
<name>A0A7G8Q8T9_9GAMM</name>
<keyword evidence="4" id="KW-0275">Fatty acid biosynthesis</keyword>
<organism evidence="5 6">
    <name type="scientific">Dyella telluris</name>
    <dbReference type="NCBI Taxonomy" id="2763498"/>
    <lineage>
        <taxon>Bacteria</taxon>
        <taxon>Pseudomonadati</taxon>
        <taxon>Pseudomonadota</taxon>
        <taxon>Gammaproteobacteria</taxon>
        <taxon>Lysobacterales</taxon>
        <taxon>Rhodanobacteraceae</taxon>
        <taxon>Dyella</taxon>
    </lineage>
</organism>
<evidence type="ECO:0000256" key="1">
    <source>
        <dbReference type="ARBA" id="ARBA00022516"/>
    </source>
</evidence>
<keyword evidence="1" id="KW-0444">Lipid biosynthesis</keyword>
<accession>A0A7G8Q8T9</accession>
<evidence type="ECO:0000313" key="5">
    <source>
        <dbReference type="EMBL" id="QNK03197.1"/>
    </source>
</evidence>
<dbReference type="RefSeq" id="WP_187058667.1">
    <property type="nucleotide sequence ID" value="NZ_CP060412.1"/>
</dbReference>
<evidence type="ECO:0000313" key="6">
    <source>
        <dbReference type="Proteomes" id="UP000515873"/>
    </source>
</evidence>
<proteinExistence type="predicted"/>
<evidence type="ECO:0000256" key="4">
    <source>
        <dbReference type="ARBA" id="ARBA00023160"/>
    </source>
</evidence>
<dbReference type="EMBL" id="CP060412">
    <property type="protein sequence ID" value="QNK03197.1"/>
    <property type="molecule type" value="Genomic_DNA"/>
</dbReference>